<evidence type="ECO:0008006" key="3">
    <source>
        <dbReference type="Google" id="ProtNLM"/>
    </source>
</evidence>
<protein>
    <recommendedName>
        <fullName evidence="3">DUF4244 domain-containing protein</fullName>
    </recommendedName>
</protein>
<name>A0A6J4KUG6_9ACTN</name>
<evidence type="ECO:0000313" key="2">
    <source>
        <dbReference type="EMBL" id="CAA9314623.1"/>
    </source>
</evidence>
<gene>
    <name evidence="2" type="ORF">AVDCRST_MAG24-24</name>
</gene>
<keyword evidence="1" id="KW-1133">Transmembrane helix</keyword>
<dbReference type="EMBL" id="CADCUF010000003">
    <property type="protein sequence ID" value="CAA9314623.1"/>
    <property type="molecule type" value="Genomic_DNA"/>
</dbReference>
<feature type="transmembrane region" description="Helical" evidence="1">
    <location>
        <begin position="24"/>
        <end position="42"/>
    </location>
</feature>
<keyword evidence="1" id="KW-0472">Membrane</keyword>
<dbReference type="Pfam" id="PF14029">
    <property type="entry name" value="DUF4244"/>
    <property type="match status" value="1"/>
</dbReference>
<sequence>MNHRHRLAPVRRVTTETGAASAEYAAVTACGVGLGGVLLKLLTSDFGQSMLKTIFAFFLKMLGIG</sequence>
<accession>A0A6J4KUG6</accession>
<keyword evidence="1" id="KW-0812">Transmembrane</keyword>
<dbReference type="AlphaFoldDB" id="A0A6J4KUG6"/>
<organism evidence="2">
    <name type="scientific">uncultured Nocardioidaceae bacterium</name>
    <dbReference type="NCBI Taxonomy" id="253824"/>
    <lineage>
        <taxon>Bacteria</taxon>
        <taxon>Bacillati</taxon>
        <taxon>Actinomycetota</taxon>
        <taxon>Actinomycetes</taxon>
        <taxon>Propionibacteriales</taxon>
        <taxon>Nocardioidaceae</taxon>
        <taxon>environmental samples</taxon>
    </lineage>
</organism>
<dbReference type="InterPro" id="IPR025338">
    <property type="entry name" value="DUF4244"/>
</dbReference>
<proteinExistence type="predicted"/>
<reference evidence="2" key="1">
    <citation type="submission" date="2020-02" db="EMBL/GenBank/DDBJ databases">
        <authorList>
            <person name="Meier V. D."/>
        </authorList>
    </citation>
    <scope>NUCLEOTIDE SEQUENCE</scope>
    <source>
        <strain evidence="2">AVDCRST_MAG24</strain>
    </source>
</reference>
<evidence type="ECO:0000256" key="1">
    <source>
        <dbReference type="SAM" id="Phobius"/>
    </source>
</evidence>